<dbReference type="EMBL" id="JABBFW010000004">
    <property type="protein sequence ID" value="NML14949.1"/>
    <property type="molecule type" value="Genomic_DNA"/>
</dbReference>
<protein>
    <submittedName>
        <fullName evidence="1">2OG-Fe dioxygenase family protein</fullName>
    </submittedName>
</protein>
<evidence type="ECO:0000313" key="2">
    <source>
        <dbReference type="Proteomes" id="UP000574067"/>
    </source>
</evidence>
<keyword evidence="2" id="KW-1185">Reference proteome</keyword>
<keyword evidence="1" id="KW-0560">Oxidoreductase</keyword>
<dbReference type="InterPro" id="IPR018724">
    <property type="entry name" value="2OG-Fe_dioxygenase"/>
</dbReference>
<dbReference type="Pfam" id="PF10014">
    <property type="entry name" value="2OG-Fe_Oxy_2"/>
    <property type="match status" value="1"/>
</dbReference>
<gene>
    <name evidence="1" type="ORF">HHL10_08165</name>
</gene>
<proteinExistence type="predicted"/>
<name>A0A848F8X4_9BURK</name>
<evidence type="ECO:0000313" key="1">
    <source>
        <dbReference type="EMBL" id="NML14949.1"/>
    </source>
</evidence>
<dbReference type="GO" id="GO:0051213">
    <property type="term" value="F:dioxygenase activity"/>
    <property type="evidence" value="ECO:0007669"/>
    <property type="project" value="UniProtKB-KW"/>
</dbReference>
<sequence>MRLVEELQRQRYALMRGPETAAWLDFPMREWPRFGDYWNRLTLDRHMGDGGTYRFRRYGELELQYPDQLRQLPHGPYEQPRYINKLNGGIQRWFDPLEPEFVQEESLTKLLMSLARVLDRVEGARQCWNVRLHPYRIRASSDTAGQPTPEGLHRDGVDYIVVMMVRRHNVRGGESTITDAEGQPLFVCKLVEPLDFMVLDDNRTMHGVTPVLPAPDALEAYRDVLVLAFTKNAG</sequence>
<organism evidence="1 2">
    <name type="scientific">Azohydromonas caseinilytica</name>
    <dbReference type="NCBI Taxonomy" id="2728836"/>
    <lineage>
        <taxon>Bacteria</taxon>
        <taxon>Pseudomonadati</taxon>
        <taxon>Pseudomonadota</taxon>
        <taxon>Betaproteobacteria</taxon>
        <taxon>Burkholderiales</taxon>
        <taxon>Sphaerotilaceae</taxon>
        <taxon>Azohydromonas</taxon>
    </lineage>
</organism>
<reference evidence="1 2" key="1">
    <citation type="submission" date="2020-04" db="EMBL/GenBank/DDBJ databases">
        <title>Azohydromonas sp. isolated from soil.</title>
        <authorList>
            <person name="Dahal R.H."/>
        </authorList>
    </citation>
    <scope>NUCLEOTIDE SEQUENCE [LARGE SCALE GENOMIC DNA]</scope>
    <source>
        <strain evidence="1 2">G-1-1-14</strain>
    </source>
</reference>
<dbReference type="Proteomes" id="UP000574067">
    <property type="component" value="Unassembled WGS sequence"/>
</dbReference>
<comment type="caution">
    <text evidence="1">The sequence shown here is derived from an EMBL/GenBank/DDBJ whole genome shotgun (WGS) entry which is preliminary data.</text>
</comment>
<keyword evidence="1" id="KW-0223">Dioxygenase</keyword>
<accession>A0A848F8X4</accession>
<dbReference type="Gene3D" id="2.60.120.620">
    <property type="entry name" value="q2cbj1_9rhob like domain"/>
    <property type="match status" value="1"/>
</dbReference>
<dbReference type="AlphaFoldDB" id="A0A848F8X4"/>